<dbReference type="EC" id="2.7.7.65" evidence="1"/>
<reference evidence="6 7" key="1">
    <citation type="submission" date="2023-10" db="EMBL/GenBank/DDBJ databases">
        <authorList>
            <person name="Venkata Ramana C."/>
            <person name="Sasikala C."/>
            <person name="Dhurka M."/>
        </authorList>
    </citation>
    <scope>NUCLEOTIDE SEQUENCE [LARGE SCALE GENOMIC DNA]</scope>
    <source>
        <strain evidence="6 7">KCTC 32151</strain>
    </source>
</reference>
<dbReference type="PANTHER" id="PTHR45138:SF9">
    <property type="entry name" value="DIGUANYLATE CYCLASE DGCM-RELATED"/>
    <property type="match status" value="1"/>
</dbReference>
<dbReference type="SUPFAM" id="SSF55073">
    <property type="entry name" value="Nucleotide cyclase"/>
    <property type="match status" value="1"/>
</dbReference>
<dbReference type="Gene3D" id="3.30.70.270">
    <property type="match status" value="1"/>
</dbReference>
<dbReference type="Pfam" id="PF21118">
    <property type="entry name" value="DosC_2nd"/>
    <property type="match status" value="1"/>
</dbReference>
<dbReference type="CDD" id="cd01949">
    <property type="entry name" value="GGDEF"/>
    <property type="match status" value="1"/>
</dbReference>
<evidence type="ECO:0000313" key="7">
    <source>
        <dbReference type="Proteomes" id="UP001185659"/>
    </source>
</evidence>
<dbReference type="InterPro" id="IPR050469">
    <property type="entry name" value="Diguanylate_Cyclase"/>
</dbReference>
<dbReference type="InterPro" id="IPR048442">
    <property type="entry name" value="DosC_2nd"/>
</dbReference>
<dbReference type="Pfam" id="PF11563">
    <property type="entry name" value="Protoglobin"/>
    <property type="match status" value="1"/>
</dbReference>
<name>A0ABU4AEK6_9HYPH</name>
<evidence type="ECO:0000256" key="2">
    <source>
        <dbReference type="ARBA" id="ARBA00015125"/>
    </source>
</evidence>
<evidence type="ECO:0000313" key="6">
    <source>
        <dbReference type="EMBL" id="MDV6224674.1"/>
    </source>
</evidence>
<comment type="catalytic activity">
    <reaction evidence="4">
        <text>2 GTP = 3',3'-c-di-GMP + 2 diphosphate</text>
        <dbReference type="Rhea" id="RHEA:24898"/>
        <dbReference type="ChEBI" id="CHEBI:33019"/>
        <dbReference type="ChEBI" id="CHEBI:37565"/>
        <dbReference type="ChEBI" id="CHEBI:58805"/>
        <dbReference type="EC" id="2.7.7.65"/>
    </reaction>
</comment>
<dbReference type="InterPro" id="IPR043128">
    <property type="entry name" value="Rev_trsase/Diguanyl_cyclase"/>
</dbReference>
<dbReference type="InterPro" id="IPR029787">
    <property type="entry name" value="Nucleotide_cyclase"/>
</dbReference>
<keyword evidence="7" id="KW-1185">Reference proteome</keyword>
<dbReference type="PANTHER" id="PTHR45138">
    <property type="entry name" value="REGULATORY COMPONENTS OF SENSORY TRANSDUCTION SYSTEM"/>
    <property type="match status" value="1"/>
</dbReference>
<organism evidence="6 7">
    <name type="scientific">Nitratireductor aquimarinus</name>
    <dbReference type="NCBI Taxonomy" id="889300"/>
    <lineage>
        <taxon>Bacteria</taxon>
        <taxon>Pseudomonadati</taxon>
        <taxon>Pseudomonadota</taxon>
        <taxon>Alphaproteobacteria</taxon>
        <taxon>Hyphomicrobiales</taxon>
        <taxon>Phyllobacteriaceae</taxon>
        <taxon>Nitratireductor</taxon>
    </lineage>
</organism>
<dbReference type="Pfam" id="PF00990">
    <property type="entry name" value="GGDEF"/>
    <property type="match status" value="1"/>
</dbReference>
<proteinExistence type="predicted"/>
<comment type="caution">
    <text evidence="6">The sequence shown here is derived from an EMBL/GenBank/DDBJ whole genome shotgun (WGS) entry which is preliminary data.</text>
</comment>
<evidence type="ECO:0000259" key="5">
    <source>
        <dbReference type="PROSITE" id="PS50887"/>
    </source>
</evidence>
<dbReference type="InterPro" id="IPR044398">
    <property type="entry name" value="Globin-sensor_dom"/>
</dbReference>
<evidence type="ECO:0000256" key="4">
    <source>
        <dbReference type="ARBA" id="ARBA00034247"/>
    </source>
</evidence>
<dbReference type="InterPro" id="IPR009050">
    <property type="entry name" value="Globin-like_sf"/>
</dbReference>
<dbReference type="Proteomes" id="UP001185659">
    <property type="component" value="Unassembled WGS sequence"/>
</dbReference>
<dbReference type="InterPro" id="IPR000160">
    <property type="entry name" value="GGDEF_dom"/>
</dbReference>
<dbReference type="PROSITE" id="PS50887">
    <property type="entry name" value="GGDEF"/>
    <property type="match status" value="1"/>
</dbReference>
<evidence type="ECO:0000256" key="1">
    <source>
        <dbReference type="ARBA" id="ARBA00012528"/>
    </source>
</evidence>
<sequence>MNGRAGVLGWLSSSEDEREAARSTIVRIVHQEADALVAAFYEVFLGDTQSAQFLSHNVVQDRLRHSLRKWLLALVEFDPLADIEAFERRQIEIGEVHARLNIPNNLVMEGTTLIKTKVADKIATAGNHSPSAFHAIILFNEVVDYAIRLMSTAYMSGANRRTKTEEAFRIFSLGQDINLERETQRAALMEWSHSVLLSMLGNESEPSHNSFAASPFGLWIRHRAAVLFQGSPLLDKIQHLIREVDTEILPNISSSQPASLVMFQRRIDEIKFLLNDLFKLAAGVENGRDPLTQTLNRRFLPTVLGREISLSKKAGTPLSVLMVDLDHFKTVNDRFGHPAGDAVLSQTAETILNNVRATDFVFRYGGEEFLIVLVETAESQAHALAERIRTELTKTPISVAETESIKVTASIGVAAYEGHPDYEYLINAADAALYAAKQNGRDCVVVAGDESGTSALSASGQR</sequence>
<dbReference type="EMBL" id="JAWLIP010000001">
    <property type="protein sequence ID" value="MDV6224674.1"/>
    <property type="molecule type" value="Genomic_DNA"/>
</dbReference>
<dbReference type="SUPFAM" id="SSF46458">
    <property type="entry name" value="Globin-like"/>
    <property type="match status" value="1"/>
</dbReference>
<dbReference type="InterPro" id="IPR012292">
    <property type="entry name" value="Globin/Proto"/>
</dbReference>
<dbReference type="Gene3D" id="1.10.490.10">
    <property type="entry name" value="Globins"/>
    <property type="match status" value="1"/>
</dbReference>
<dbReference type="SMART" id="SM00267">
    <property type="entry name" value="GGDEF"/>
    <property type="match status" value="1"/>
</dbReference>
<evidence type="ECO:0000256" key="3">
    <source>
        <dbReference type="ARBA" id="ARBA00029839"/>
    </source>
</evidence>
<accession>A0ABU4AEK6</accession>
<protein>
    <recommendedName>
        <fullName evidence="2">Diguanylate cyclase DosC</fullName>
        <ecNumber evidence="1">2.7.7.65</ecNumber>
    </recommendedName>
    <alternativeName>
        <fullName evidence="3">Direct oxygen-sensing cyclase</fullName>
    </alternativeName>
</protein>
<dbReference type="NCBIfam" id="TIGR00254">
    <property type="entry name" value="GGDEF"/>
    <property type="match status" value="1"/>
</dbReference>
<dbReference type="RefSeq" id="WP_206546310.1">
    <property type="nucleotide sequence ID" value="NZ_JAEKJX010000007.1"/>
</dbReference>
<feature type="domain" description="GGDEF" evidence="5">
    <location>
        <begin position="316"/>
        <end position="449"/>
    </location>
</feature>
<gene>
    <name evidence="6" type="ORF">R2G56_00085</name>
</gene>